<accession>B7JVZ5</accession>
<dbReference type="KEGG" id="cyp:PCC8801_1633"/>
<dbReference type="Pfam" id="PF01724">
    <property type="entry name" value="DUF29"/>
    <property type="match status" value="1"/>
</dbReference>
<organism evidence="1 2">
    <name type="scientific">Rippkaea orientalis (strain PCC 8801 / RF-1)</name>
    <name type="common">Cyanothece sp. (strain PCC 8801)</name>
    <dbReference type="NCBI Taxonomy" id="41431"/>
    <lineage>
        <taxon>Bacteria</taxon>
        <taxon>Bacillati</taxon>
        <taxon>Cyanobacteriota</taxon>
        <taxon>Cyanophyceae</taxon>
        <taxon>Oscillatoriophycideae</taxon>
        <taxon>Chroococcales</taxon>
        <taxon>Aphanothecaceae</taxon>
        <taxon>Rippkaea</taxon>
        <taxon>Rippkaea orientalis</taxon>
    </lineage>
</organism>
<keyword evidence="2" id="KW-1185">Reference proteome</keyword>
<evidence type="ECO:0000313" key="1">
    <source>
        <dbReference type="EMBL" id="ACK65684.1"/>
    </source>
</evidence>
<protein>
    <recommendedName>
        <fullName evidence="3">DUF29 domain-containing protein</fullName>
    </recommendedName>
</protein>
<dbReference type="EMBL" id="CP001287">
    <property type="protein sequence ID" value="ACK65684.1"/>
    <property type="molecule type" value="Genomic_DNA"/>
</dbReference>
<evidence type="ECO:0000313" key="2">
    <source>
        <dbReference type="Proteomes" id="UP000008204"/>
    </source>
</evidence>
<dbReference type="OrthoDB" id="428478at2"/>
<gene>
    <name evidence="1" type="ordered locus">PCC8801_1633</name>
</gene>
<evidence type="ECO:0008006" key="3">
    <source>
        <dbReference type="Google" id="ProtNLM"/>
    </source>
</evidence>
<dbReference type="STRING" id="41431.PCC8801_1633"/>
<reference evidence="2" key="1">
    <citation type="journal article" date="2011" name="MBio">
        <title>Novel metabolic attributes of the genus Cyanothece, comprising a group of unicellular nitrogen-fixing Cyanobacteria.</title>
        <authorList>
            <person name="Bandyopadhyay A."/>
            <person name="Elvitigala T."/>
            <person name="Welsh E."/>
            <person name="Stockel J."/>
            <person name="Liberton M."/>
            <person name="Min H."/>
            <person name="Sherman L.A."/>
            <person name="Pakrasi H.B."/>
        </authorList>
    </citation>
    <scope>NUCLEOTIDE SEQUENCE [LARGE SCALE GENOMIC DNA]</scope>
    <source>
        <strain evidence="2">PCC 8801</strain>
    </source>
</reference>
<dbReference type="Proteomes" id="UP000008204">
    <property type="component" value="Chromosome"/>
</dbReference>
<dbReference type="AlphaFoldDB" id="B7JVZ5"/>
<name>B7JVZ5_RIPO1</name>
<dbReference type="Gene3D" id="1.20.1220.20">
    <property type="entry name" value="Uncharcterised protein PF01724"/>
    <property type="match status" value="1"/>
</dbReference>
<sequence length="76" mass="8865">MISKAFQLLEEQENEIVLPSYIKATNLRNYLADELDIICQDALGFVQQKTGFCVTFPEHCPYTLEQLLDKSWYPIH</sequence>
<dbReference type="HOGENOM" id="CLU_2648421_0_0_3"/>
<proteinExistence type="predicted"/>